<sequence>MWILFRLGTESTSRSRVEGKFSDIHKSHENGTYRWYLLGVTLLSRISKELQGFRTKSLRRSNCRSKKSSIHDQPLGTRQDLQCNSSAMAIWCEDEWQGGQVQVGTLNAAFDSILQSPRNKHDLQSETTDW</sequence>
<protein>
    <submittedName>
        <fullName evidence="1">Uncharacterized protein</fullName>
    </submittedName>
</protein>
<organism evidence="1 2">
    <name type="scientific">Sphagnum jensenii</name>
    <dbReference type="NCBI Taxonomy" id="128206"/>
    <lineage>
        <taxon>Eukaryota</taxon>
        <taxon>Viridiplantae</taxon>
        <taxon>Streptophyta</taxon>
        <taxon>Embryophyta</taxon>
        <taxon>Bryophyta</taxon>
        <taxon>Sphagnophytina</taxon>
        <taxon>Sphagnopsida</taxon>
        <taxon>Sphagnales</taxon>
        <taxon>Sphagnaceae</taxon>
        <taxon>Sphagnum</taxon>
    </lineage>
</organism>
<accession>A0ABP0X213</accession>
<evidence type="ECO:0000313" key="2">
    <source>
        <dbReference type="Proteomes" id="UP001497444"/>
    </source>
</evidence>
<keyword evidence="2" id="KW-1185">Reference proteome</keyword>
<evidence type="ECO:0000313" key="1">
    <source>
        <dbReference type="EMBL" id="CAK9272295.1"/>
    </source>
</evidence>
<proteinExistence type="predicted"/>
<dbReference type="Proteomes" id="UP001497444">
    <property type="component" value="Chromosome 4"/>
</dbReference>
<name>A0ABP0X213_9BRYO</name>
<gene>
    <name evidence="1" type="ORF">CSSPJE1EN1_LOCUS17773</name>
</gene>
<dbReference type="EMBL" id="OZ020099">
    <property type="protein sequence ID" value="CAK9272295.1"/>
    <property type="molecule type" value="Genomic_DNA"/>
</dbReference>
<reference evidence="1" key="1">
    <citation type="submission" date="2024-02" db="EMBL/GenBank/DDBJ databases">
        <authorList>
            <consortium name="ELIXIR-Norway"/>
            <consortium name="Elixir Norway"/>
        </authorList>
    </citation>
    <scope>NUCLEOTIDE SEQUENCE</scope>
</reference>